<accession>A0A934NTF5</accession>
<reference evidence="2" key="1">
    <citation type="submission" date="2020-12" db="EMBL/GenBank/DDBJ databases">
        <title>Antrihabitans popcorni sp. nov. and Antrihabitans auranticaus sp. nov., isolated from a larva cave.</title>
        <authorList>
            <person name="Lee S.D."/>
            <person name="Kim I.S."/>
        </authorList>
    </citation>
    <scope>NUCLEOTIDE SEQUENCE</scope>
    <source>
        <strain evidence="2">YC3-6</strain>
    </source>
</reference>
<comment type="caution">
    <text evidence="2">The sequence shown here is derived from an EMBL/GenBank/DDBJ whole genome shotgun (WGS) entry which is preliminary data.</text>
</comment>
<feature type="chain" id="PRO_5036997661" description="Secreted protein" evidence="1">
    <location>
        <begin position="30"/>
        <end position="102"/>
    </location>
</feature>
<dbReference type="AlphaFoldDB" id="A0A934NTF5"/>
<protein>
    <recommendedName>
        <fullName evidence="4">Secreted protein</fullName>
    </recommendedName>
</protein>
<name>A0A934NTF5_9NOCA</name>
<sequence length="102" mass="10410">MTKRALATVFAAFALAVPVATLTAPVAVAADPPPIINIPVEALPYIEVPPAISDQAAPLGAGIRDGVTDYNNENPDQVKAFFGALSGFSCAVSGLFGKPCKL</sequence>
<evidence type="ECO:0000313" key="2">
    <source>
        <dbReference type="EMBL" id="MBJ8341184.1"/>
    </source>
</evidence>
<evidence type="ECO:0000313" key="3">
    <source>
        <dbReference type="Proteomes" id="UP000655868"/>
    </source>
</evidence>
<proteinExistence type="predicted"/>
<keyword evidence="1" id="KW-0732">Signal</keyword>
<gene>
    <name evidence="2" type="ORF">JGU71_20050</name>
</gene>
<dbReference type="RefSeq" id="WP_199706040.1">
    <property type="nucleotide sequence ID" value="NZ_JAEMNV010000006.1"/>
</dbReference>
<dbReference type="EMBL" id="JAEMNV010000006">
    <property type="protein sequence ID" value="MBJ8341184.1"/>
    <property type="molecule type" value="Genomic_DNA"/>
</dbReference>
<evidence type="ECO:0008006" key="4">
    <source>
        <dbReference type="Google" id="ProtNLM"/>
    </source>
</evidence>
<feature type="signal peptide" evidence="1">
    <location>
        <begin position="1"/>
        <end position="29"/>
    </location>
</feature>
<keyword evidence="3" id="KW-1185">Reference proteome</keyword>
<dbReference type="Proteomes" id="UP000655868">
    <property type="component" value="Unassembled WGS sequence"/>
</dbReference>
<organism evidence="2 3">
    <name type="scientific">Antrihabitans stalagmiti</name>
    <dbReference type="NCBI Taxonomy" id="2799499"/>
    <lineage>
        <taxon>Bacteria</taxon>
        <taxon>Bacillati</taxon>
        <taxon>Actinomycetota</taxon>
        <taxon>Actinomycetes</taxon>
        <taxon>Mycobacteriales</taxon>
        <taxon>Nocardiaceae</taxon>
        <taxon>Antrihabitans</taxon>
    </lineage>
</organism>
<evidence type="ECO:0000256" key="1">
    <source>
        <dbReference type="SAM" id="SignalP"/>
    </source>
</evidence>